<keyword evidence="1" id="KW-1133">Transmembrane helix</keyword>
<keyword evidence="1" id="KW-0472">Membrane</keyword>
<protein>
    <submittedName>
        <fullName evidence="3">Uncharacterized protein</fullName>
    </submittedName>
</protein>
<organism evidence="3">
    <name type="scientific">Anopheles coluzzii</name>
    <name type="common">African malaria mosquito</name>
    <dbReference type="NCBI Taxonomy" id="1518534"/>
    <lineage>
        <taxon>Eukaryota</taxon>
        <taxon>Metazoa</taxon>
        <taxon>Ecdysozoa</taxon>
        <taxon>Arthropoda</taxon>
        <taxon>Hexapoda</taxon>
        <taxon>Insecta</taxon>
        <taxon>Pterygota</taxon>
        <taxon>Neoptera</taxon>
        <taxon>Endopterygota</taxon>
        <taxon>Diptera</taxon>
        <taxon>Nematocera</taxon>
        <taxon>Culicoidea</taxon>
        <taxon>Culicidae</taxon>
        <taxon>Anophelinae</taxon>
        <taxon>Anopheles</taxon>
    </lineage>
</organism>
<keyword evidence="1" id="KW-0812">Transmembrane</keyword>
<dbReference type="VEuPathDB" id="VectorBase:ACON2_029545"/>
<dbReference type="EnsemblMetazoa" id="ACOM025064-RA">
    <property type="protein sequence ID" value="ACOM025064-PA.1"/>
    <property type="gene ID" value="ACOM025064"/>
</dbReference>
<evidence type="ECO:0000256" key="1">
    <source>
        <dbReference type="SAM" id="Phobius"/>
    </source>
</evidence>
<evidence type="ECO:0000313" key="3">
    <source>
        <dbReference type="EnsemblMetazoa" id="ACOM025064-PA.1"/>
    </source>
</evidence>
<reference evidence="3" key="1">
    <citation type="submission" date="2022-08" db="UniProtKB">
        <authorList>
            <consortium name="EnsemblMetazoa"/>
        </authorList>
    </citation>
    <scope>IDENTIFICATION</scope>
</reference>
<feature type="transmembrane region" description="Helical" evidence="1">
    <location>
        <begin position="51"/>
        <end position="75"/>
    </location>
</feature>
<feature type="signal peptide" evidence="2">
    <location>
        <begin position="1"/>
        <end position="27"/>
    </location>
</feature>
<dbReference type="AlphaFoldDB" id="A0A8W7P4N6"/>
<accession>A0A8W7P4N6</accession>
<name>A0A8W7P4N6_ANOCL</name>
<keyword evidence="2" id="KW-0732">Signal</keyword>
<evidence type="ECO:0000256" key="2">
    <source>
        <dbReference type="SAM" id="SignalP"/>
    </source>
</evidence>
<dbReference type="Proteomes" id="UP000075882">
    <property type="component" value="Unassembled WGS sequence"/>
</dbReference>
<feature type="chain" id="PRO_5036497724" evidence="2">
    <location>
        <begin position="28"/>
        <end position="112"/>
    </location>
</feature>
<proteinExistence type="predicted"/>
<sequence>MAGRVMKKLALAVLGSLLGLCTVLVQGSEVDSETALTARSDQYYDEMWYRFWTFPVTMAIKAKVVAWLLFITYFSTIMQAMVYQRTEPQLPEIYSVPAHSDWGHPPIFTSWG</sequence>